<dbReference type="Proteomes" id="UP000886865">
    <property type="component" value="Unassembled WGS sequence"/>
</dbReference>
<accession>A0A9D1FIQ5</accession>
<proteinExistence type="predicted"/>
<dbReference type="EMBL" id="DVJQ01000048">
    <property type="protein sequence ID" value="HIS74443.1"/>
    <property type="molecule type" value="Genomic_DNA"/>
</dbReference>
<dbReference type="PROSITE" id="PS50043">
    <property type="entry name" value="HTH_LUXR_2"/>
    <property type="match status" value="1"/>
</dbReference>
<protein>
    <submittedName>
        <fullName evidence="5">Response regulator transcription factor</fullName>
    </submittedName>
</protein>
<gene>
    <name evidence="5" type="ORF">IAA86_05450</name>
</gene>
<evidence type="ECO:0000313" key="5">
    <source>
        <dbReference type="EMBL" id="HIS74443.1"/>
    </source>
</evidence>
<reference evidence="5" key="2">
    <citation type="journal article" date="2021" name="PeerJ">
        <title>Extensive microbial diversity within the chicken gut microbiome revealed by metagenomics and culture.</title>
        <authorList>
            <person name="Gilroy R."/>
            <person name="Ravi A."/>
            <person name="Getino M."/>
            <person name="Pursley I."/>
            <person name="Horton D.L."/>
            <person name="Alikhan N.F."/>
            <person name="Baker D."/>
            <person name="Gharbi K."/>
            <person name="Hall N."/>
            <person name="Watson M."/>
            <person name="Adriaenssens E.M."/>
            <person name="Foster-Nyarko E."/>
            <person name="Jarju S."/>
            <person name="Secka A."/>
            <person name="Antonio M."/>
            <person name="Oren A."/>
            <person name="Chaudhuri R.R."/>
            <person name="La Ragione R."/>
            <person name="Hildebrand F."/>
            <person name="Pallen M.J."/>
        </authorList>
    </citation>
    <scope>NUCLEOTIDE SEQUENCE</scope>
    <source>
        <strain evidence="5">CHK152-2871</strain>
    </source>
</reference>
<evidence type="ECO:0000256" key="3">
    <source>
        <dbReference type="ARBA" id="ARBA00023163"/>
    </source>
</evidence>
<dbReference type="PANTHER" id="PTHR44688">
    <property type="entry name" value="DNA-BINDING TRANSCRIPTIONAL ACTIVATOR DEVR_DOSR"/>
    <property type="match status" value="1"/>
</dbReference>
<evidence type="ECO:0000259" key="4">
    <source>
        <dbReference type="PROSITE" id="PS50043"/>
    </source>
</evidence>
<comment type="caution">
    <text evidence="5">The sequence shown here is derived from an EMBL/GenBank/DDBJ whole genome shotgun (WGS) entry which is preliminary data.</text>
</comment>
<name>A0A9D1FIQ5_9BACT</name>
<organism evidence="5 6">
    <name type="scientific">Candidatus Galligastranaerophilus intestinavium</name>
    <dbReference type="NCBI Taxonomy" id="2840836"/>
    <lineage>
        <taxon>Bacteria</taxon>
        <taxon>Candidatus Galligastranaerophilus</taxon>
    </lineage>
</organism>
<dbReference type="GO" id="GO:0003677">
    <property type="term" value="F:DNA binding"/>
    <property type="evidence" value="ECO:0007669"/>
    <property type="project" value="UniProtKB-KW"/>
</dbReference>
<dbReference type="InterPro" id="IPR036388">
    <property type="entry name" value="WH-like_DNA-bd_sf"/>
</dbReference>
<dbReference type="Gene3D" id="1.10.10.10">
    <property type="entry name" value="Winged helix-like DNA-binding domain superfamily/Winged helix DNA-binding domain"/>
    <property type="match status" value="1"/>
</dbReference>
<dbReference type="AlphaFoldDB" id="A0A9D1FIQ5"/>
<dbReference type="GO" id="GO:0006355">
    <property type="term" value="P:regulation of DNA-templated transcription"/>
    <property type="evidence" value="ECO:0007669"/>
    <property type="project" value="InterPro"/>
</dbReference>
<dbReference type="CDD" id="cd06170">
    <property type="entry name" value="LuxR_C_like"/>
    <property type="match status" value="1"/>
</dbReference>
<reference evidence="5" key="1">
    <citation type="submission" date="2020-10" db="EMBL/GenBank/DDBJ databases">
        <authorList>
            <person name="Gilroy R."/>
        </authorList>
    </citation>
    <scope>NUCLEOTIDE SEQUENCE</scope>
    <source>
        <strain evidence="5">CHK152-2871</strain>
    </source>
</reference>
<evidence type="ECO:0000313" key="6">
    <source>
        <dbReference type="Proteomes" id="UP000886865"/>
    </source>
</evidence>
<dbReference type="PRINTS" id="PR00038">
    <property type="entry name" value="HTHLUXR"/>
</dbReference>
<dbReference type="PANTHER" id="PTHR44688:SF16">
    <property type="entry name" value="DNA-BINDING TRANSCRIPTIONAL ACTIVATOR DEVR_DOSR"/>
    <property type="match status" value="1"/>
</dbReference>
<evidence type="ECO:0000256" key="2">
    <source>
        <dbReference type="ARBA" id="ARBA00023125"/>
    </source>
</evidence>
<keyword evidence="3" id="KW-0804">Transcription</keyword>
<dbReference type="InterPro" id="IPR016032">
    <property type="entry name" value="Sig_transdc_resp-reg_C-effctor"/>
</dbReference>
<keyword evidence="1" id="KW-0805">Transcription regulation</keyword>
<dbReference type="InterPro" id="IPR000792">
    <property type="entry name" value="Tscrpt_reg_LuxR_C"/>
</dbReference>
<dbReference type="SMART" id="SM00421">
    <property type="entry name" value="HTH_LUXR"/>
    <property type="match status" value="1"/>
</dbReference>
<feature type="domain" description="HTH luxR-type" evidence="4">
    <location>
        <begin position="1"/>
        <end position="61"/>
    </location>
</feature>
<dbReference type="Pfam" id="PF00196">
    <property type="entry name" value="GerE"/>
    <property type="match status" value="1"/>
</dbReference>
<dbReference type="SUPFAM" id="SSF46894">
    <property type="entry name" value="C-terminal effector domain of the bipartite response regulators"/>
    <property type="match status" value="1"/>
</dbReference>
<keyword evidence="2" id="KW-0238">DNA-binding</keyword>
<evidence type="ECO:0000256" key="1">
    <source>
        <dbReference type="ARBA" id="ARBA00023015"/>
    </source>
</evidence>
<sequence length="93" mass="10597">MNLTKREKQVMSLLWLGLKDRTMANVLGLSVRTVQNHLSRIYLKLGAKNRTQAITRFLDIYGQFALDSISGEENEKNNFTLECGNLYSVVNGF</sequence>